<dbReference type="InterPro" id="IPR033138">
    <property type="entry name" value="Cu_oxidase_CS"/>
</dbReference>
<dbReference type="Pfam" id="PF10518">
    <property type="entry name" value="TAT_signal"/>
    <property type="match status" value="1"/>
</dbReference>
<evidence type="ECO:0000313" key="7">
    <source>
        <dbReference type="Proteomes" id="UP001165679"/>
    </source>
</evidence>
<dbReference type="InterPro" id="IPR001117">
    <property type="entry name" value="Cu-oxidase_2nd"/>
</dbReference>
<dbReference type="PANTHER" id="PTHR11709">
    <property type="entry name" value="MULTI-COPPER OXIDASE"/>
    <property type="match status" value="1"/>
</dbReference>
<name>A0AA41YSJ4_9PROT</name>
<dbReference type="GO" id="GO:0005507">
    <property type="term" value="F:copper ion binding"/>
    <property type="evidence" value="ECO:0007669"/>
    <property type="project" value="InterPro"/>
</dbReference>
<dbReference type="PROSITE" id="PS00079">
    <property type="entry name" value="MULTICOPPER_OXIDASE1"/>
    <property type="match status" value="1"/>
</dbReference>
<dbReference type="InterPro" id="IPR006311">
    <property type="entry name" value="TAT_signal"/>
</dbReference>
<dbReference type="Proteomes" id="UP001165679">
    <property type="component" value="Unassembled WGS sequence"/>
</dbReference>
<dbReference type="PANTHER" id="PTHR11709:SF2">
    <property type="entry name" value="MULTICOPPER OXIDASE LPR1"/>
    <property type="match status" value="1"/>
</dbReference>
<dbReference type="CDD" id="cd13861">
    <property type="entry name" value="CuRO_1_CumA_like"/>
    <property type="match status" value="1"/>
</dbReference>
<dbReference type="Pfam" id="PF07731">
    <property type="entry name" value="Cu-oxidase_2"/>
    <property type="match status" value="1"/>
</dbReference>
<feature type="domain" description="Plastocyanin-like" evidence="5">
    <location>
        <begin position="74"/>
        <end position="177"/>
    </location>
</feature>
<proteinExistence type="predicted"/>
<keyword evidence="2" id="KW-0560">Oxidoreductase</keyword>
<dbReference type="NCBIfam" id="TIGR01409">
    <property type="entry name" value="TAT_signal_seq"/>
    <property type="match status" value="1"/>
</dbReference>
<reference evidence="6" key="2">
    <citation type="submission" date="2022-10" db="EMBL/GenBank/DDBJ databases">
        <authorList>
            <person name="Trinh H.N."/>
        </authorList>
    </citation>
    <scope>NUCLEOTIDE SEQUENCE</scope>
    <source>
        <strain evidence="6">RN2-1</strain>
    </source>
</reference>
<dbReference type="InterPro" id="IPR011707">
    <property type="entry name" value="Cu-oxidase-like_N"/>
</dbReference>
<dbReference type="InterPro" id="IPR045087">
    <property type="entry name" value="Cu-oxidase_fam"/>
</dbReference>
<dbReference type="RefSeq" id="WP_264716488.1">
    <property type="nucleotide sequence ID" value="NZ_JAPDNT010000040.1"/>
</dbReference>
<dbReference type="GO" id="GO:0030288">
    <property type="term" value="C:outer membrane-bounded periplasmic space"/>
    <property type="evidence" value="ECO:0007669"/>
    <property type="project" value="TreeGrafter"/>
</dbReference>
<dbReference type="GO" id="GO:0016491">
    <property type="term" value="F:oxidoreductase activity"/>
    <property type="evidence" value="ECO:0007669"/>
    <property type="project" value="UniProtKB-KW"/>
</dbReference>
<dbReference type="Pfam" id="PF07732">
    <property type="entry name" value="Cu-oxidase_3"/>
    <property type="match status" value="1"/>
</dbReference>
<comment type="caution">
    <text evidence="6">The sequence shown here is derived from an EMBL/GenBank/DDBJ whole genome shotgun (WGS) entry which is preliminary data.</text>
</comment>
<protein>
    <submittedName>
        <fullName evidence="6">Multicopper oxidase family protein</fullName>
    </submittedName>
</protein>
<evidence type="ECO:0000259" key="4">
    <source>
        <dbReference type="Pfam" id="PF07731"/>
    </source>
</evidence>
<gene>
    <name evidence="6" type="ORF">OL599_23515</name>
</gene>
<evidence type="ECO:0000256" key="1">
    <source>
        <dbReference type="ARBA" id="ARBA00022723"/>
    </source>
</evidence>
<evidence type="ECO:0000259" key="5">
    <source>
        <dbReference type="Pfam" id="PF07732"/>
    </source>
</evidence>
<evidence type="ECO:0000259" key="3">
    <source>
        <dbReference type="Pfam" id="PF00394"/>
    </source>
</evidence>
<dbReference type="Pfam" id="PF00394">
    <property type="entry name" value="Cu-oxidase"/>
    <property type="match status" value="1"/>
</dbReference>
<dbReference type="InterPro" id="IPR011706">
    <property type="entry name" value="Cu-oxidase_C"/>
</dbReference>
<accession>A0AA41YSJ4</accession>
<reference evidence="6" key="1">
    <citation type="submission" date="2022-09" db="EMBL/GenBank/DDBJ databases">
        <title>Rhodovastum sp. nov. RN2-1 isolated from soil in Seongnam, South Korea.</title>
        <authorList>
            <person name="Le N.T."/>
        </authorList>
    </citation>
    <scope>NUCLEOTIDE SEQUENCE</scope>
    <source>
        <strain evidence="6">RN2-1</strain>
    </source>
</reference>
<dbReference type="CDD" id="cd13885">
    <property type="entry name" value="CuRO_2_CumA_like"/>
    <property type="match status" value="1"/>
</dbReference>
<dbReference type="EMBL" id="JAPDNT010000040">
    <property type="protein sequence ID" value="MCW3477538.1"/>
    <property type="molecule type" value="Genomic_DNA"/>
</dbReference>
<dbReference type="PROSITE" id="PS51318">
    <property type="entry name" value="TAT"/>
    <property type="match status" value="1"/>
</dbReference>
<dbReference type="InterPro" id="IPR002355">
    <property type="entry name" value="Cu_oxidase_Cu_BS"/>
</dbReference>
<evidence type="ECO:0000313" key="6">
    <source>
        <dbReference type="EMBL" id="MCW3477538.1"/>
    </source>
</evidence>
<dbReference type="Gene3D" id="2.60.40.420">
    <property type="entry name" value="Cupredoxins - blue copper proteins"/>
    <property type="match status" value="3"/>
</dbReference>
<dbReference type="SUPFAM" id="SSF49503">
    <property type="entry name" value="Cupredoxins"/>
    <property type="match status" value="3"/>
</dbReference>
<dbReference type="InterPro" id="IPR008972">
    <property type="entry name" value="Cupredoxin"/>
</dbReference>
<organism evidence="6 7">
    <name type="scientific">Limobrevibacterium gyesilva</name>
    <dbReference type="NCBI Taxonomy" id="2991712"/>
    <lineage>
        <taxon>Bacteria</taxon>
        <taxon>Pseudomonadati</taxon>
        <taxon>Pseudomonadota</taxon>
        <taxon>Alphaproteobacteria</taxon>
        <taxon>Acetobacterales</taxon>
        <taxon>Acetobacteraceae</taxon>
        <taxon>Limobrevibacterium</taxon>
    </lineage>
</organism>
<keyword evidence="1" id="KW-0479">Metal-binding</keyword>
<keyword evidence="7" id="KW-1185">Reference proteome</keyword>
<sequence length="487" mass="52428">MPVRGRPWFGARARRGQVMPTTRFPALSRRDFLKTSGTLAAATALPPGKAPGPAFATRLTPAPARVPMVGDDFPATAVWAYGGSMPGPVLRVRQGAPFQAVVRNGLDEDTTVHWHGVRLPNAMDGVPGLTQPPVRPGGSFSYAFTPPDAGTFWYHPHADGLVQMGRGLAGALIVEEAEPPQVDRELVWVIQDWRLTRDAQIDPHFSSRMAEAMAGRIGNTVTLNGRVPDAIKVRAGERTRLRLINAATARIMALRFAGHRPVIVALDGQPCDPHEPAGGRLLLGPAMRADLILDATGEPGSRHAVTDDFYGDELAYSLVEFAYESGPLLREHALDASVRLPPNPLPTPELASAERHVLALQGGMMGGMDMMGMRGSAAWAINGMSMTGDGRTGMSPLLTLARGQTCVLSLRNETAWWHPMHLHGHSFRLLTRNGAAVPGTVWGDTVLVPPREAVEVAFVADNPGDWMLHCHVMDHQASGLMTVIRVA</sequence>
<dbReference type="AlphaFoldDB" id="A0AA41YSJ4"/>
<dbReference type="PROSITE" id="PS00080">
    <property type="entry name" value="MULTICOPPER_OXIDASE2"/>
    <property type="match status" value="1"/>
</dbReference>
<feature type="domain" description="Plastocyanin-like" evidence="3">
    <location>
        <begin position="186"/>
        <end position="298"/>
    </location>
</feature>
<dbReference type="InterPro" id="IPR019546">
    <property type="entry name" value="TAT_signal_bac_arc"/>
</dbReference>
<feature type="domain" description="Plastocyanin-like" evidence="4">
    <location>
        <begin position="394"/>
        <end position="486"/>
    </location>
</feature>
<evidence type="ECO:0000256" key="2">
    <source>
        <dbReference type="ARBA" id="ARBA00023002"/>
    </source>
</evidence>